<dbReference type="AlphaFoldDB" id="A0A4R6U7D4"/>
<dbReference type="Proteomes" id="UP000294575">
    <property type="component" value="Unassembled WGS sequence"/>
</dbReference>
<dbReference type="EMBL" id="SNYK01000003">
    <property type="protein sequence ID" value="TDQ38954.1"/>
    <property type="molecule type" value="Genomic_DNA"/>
</dbReference>
<keyword evidence="2" id="KW-1185">Reference proteome</keyword>
<dbReference type="OrthoDB" id="5420191at2"/>
<organism evidence="1 2">
    <name type="scientific">Thiopseudomonas denitrificans</name>
    <dbReference type="NCBI Taxonomy" id="1501432"/>
    <lineage>
        <taxon>Bacteria</taxon>
        <taxon>Pseudomonadati</taxon>
        <taxon>Pseudomonadota</taxon>
        <taxon>Gammaproteobacteria</taxon>
        <taxon>Pseudomonadales</taxon>
        <taxon>Pseudomonadaceae</taxon>
        <taxon>Thiopseudomonas</taxon>
    </lineage>
</organism>
<accession>A0A4R6U7D4</accession>
<comment type="caution">
    <text evidence="1">The sequence shown here is derived from an EMBL/GenBank/DDBJ whole genome shotgun (WGS) entry which is preliminary data.</text>
</comment>
<evidence type="ECO:0000313" key="2">
    <source>
        <dbReference type="Proteomes" id="UP000294575"/>
    </source>
</evidence>
<gene>
    <name evidence="1" type="ORF">DFQ45_103121</name>
</gene>
<reference evidence="1 2" key="1">
    <citation type="submission" date="2019-03" db="EMBL/GenBank/DDBJ databases">
        <title>Genomic Encyclopedia of Type Strains, Phase IV (KMG-IV): sequencing the most valuable type-strain genomes for metagenomic binning, comparative biology and taxonomic classification.</title>
        <authorList>
            <person name="Goeker M."/>
        </authorList>
    </citation>
    <scope>NUCLEOTIDE SEQUENCE [LARGE SCALE GENOMIC DNA]</scope>
    <source>
        <strain evidence="1 2">DSM 28679</strain>
    </source>
</reference>
<name>A0A4R6U7D4_9GAMM</name>
<evidence type="ECO:0008006" key="3">
    <source>
        <dbReference type="Google" id="ProtNLM"/>
    </source>
</evidence>
<sequence length="145" mass="16583">MSIPFTDRELTRAWRQLRQTALPLANQGRNNAHRLLLFYAVECGLKAVWLKRKNQTLFTKEDIQQTGHDLSRTLDQLKAGKGLSLPQHVQLPAVKDTHNQTIPRNGGADILHQAWRYGGMCQLPNDTACEQQLEQVMEWINGELQ</sequence>
<evidence type="ECO:0000313" key="1">
    <source>
        <dbReference type="EMBL" id="TDQ38954.1"/>
    </source>
</evidence>
<protein>
    <recommendedName>
        <fullName evidence="3">HEPN domain-containing protein</fullName>
    </recommendedName>
</protein>
<proteinExistence type="predicted"/>
<dbReference type="RefSeq" id="WP_101497735.1">
    <property type="nucleotide sequence ID" value="NZ_LNJZ01000009.1"/>
</dbReference>